<gene>
    <name evidence="2" type="ORF">ACKKH4_16985</name>
</gene>
<feature type="transmembrane region" description="Helical" evidence="1">
    <location>
        <begin position="214"/>
        <end position="234"/>
    </location>
</feature>
<evidence type="ECO:0000313" key="2">
    <source>
        <dbReference type="EMBL" id="MFM9518936.1"/>
    </source>
</evidence>
<accession>A0ABW9HBK7</accession>
<evidence type="ECO:0000313" key="3">
    <source>
        <dbReference type="Proteomes" id="UP001631987"/>
    </source>
</evidence>
<comment type="caution">
    <text evidence="2">The sequence shown here is derived from an EMBL/GenBank/DDBJ whole genome shotgun (WGS) entry which is preliminary data.</text>
</comment>
<keyword evidence="1" id="KW-1133">Transmembrane helix</keyword>
<protein>
    <submittedName>
        <fullName evidence="2">Uncharacterized protein</fullName>
    </submittedName>
</protein>
<evidence type="ECO:0000256" key="1">
    <source>
        <dbReference type="SAM" id="Phobius"/>
    </source>
</evidence>
<sequence length="236" mass="25844">MPSLSPSTQLPISYRGASSVLELIKAAGWNRTAKSKNQLKKGNPALNISAICLLSSLLVSVAAFATGVNPVFDLDFTRSATETLKKLDINDACIVAISSPAAFTFCREGSSTLWKYQALDLEQQAVIQIGQKRSSADYRQITLVEVDSVACEQDHLVELVEPAIRHGLVLGLITLFLLVGLRYTYRAIMYCCYEQVGFSKFGLRRLDKSRSTQNSTVMALVAWGVVAATAFIYFGF</sequence>
<organism evidence="2 3">
    <name type="scientific">Pseudomonas monachiensis</name>
    <dbReference type="NCBI Taxonomy" id="3060212"/>
    <lineage>
        <taxon>Bacteria</taxon>
        <taxon>Pseudomonadati</taxon>
        <taxon>Pseudomonadota</taxon>
        <taxon>Gammaproteobacteria</taxon>
        <taxon>Pseudomonadales</taxon>
        <taxon>Pseudomonadaceae</taxon>
        <taxon>Pseudomonas</taxon>
    </lineage>
</organism>
<feature type="transmembrane region" description="Helical" evidence="1">
    <location>
        <begin position="163"/>
        <end position="181"/>
    </location>
</feature>
<dbReference type="EMBL" id="JBJVNW010000008">
    <property type="protein sequence ID" value="MFM9518936.1"/>
    <property type="molecule type" value="Genomic_DNA"/>
</dbReference>
<keyword evidence="1" id="KW-0812">Transmembrane</keyword>
<feature type="transmembrane region" description="Helical" evidence="1">
    <location>
        <begin position="45"/>
        <end position="65"/>
    </location>
</feature>
<dbReference type="Proteomes" id="UP001631987">
    <property type="component" value="Unassembled WGS sequence"/>
</dbReference>
<keyword evidence="1" id="KW-0472">Membrane</keyword>
<proteinExistence type="predicted"/>
<reference evidence="2 3" key="1">
    <citation type="submission" date="2024-12" db="EMBL/GenBank/DDBJ databases">
        <title>Pseudomonas species isolated from Lotus nodules promote plant growth.</title>
        <authorList>
            <person name="Yu Y.-H."/>
            <person name="Kurtenbach J."/>
            <person name="Crosbie D."/>
            <person name="Brachmann A."/>
            <person name="Marin M."/>
        </authorList>
    </citation>
    <scope>NUCLEOTIDE SEQUENCE [LARGE SCALE GENOMIC DNA]</scope>
    <source>
        <strain evidence="2 3">PLb12A</strain>
    </source>
</reference>
<keyword evidence="3" id="KW-1185">Reference proteome</keyword>
<name>A0ABW9HBK7_9PSED</name>
<dbReference type="RefSeq" id="WP_156385755.1">
    <property type="nucleotide sequence ID" value="NZ_CP178857.1"/>
</dbReference>